<sequence>MLSTERVFMGCIGLQMLYGWTSMILGYSQNGYFYETLAMFEEMVNARVRPNDITLVSVLSACGNLGTLVLGERIHGFLDENGYGLNLFVGSALIDMYCKCGVVMVLVLEPPHHFPLFFSLLPLHKPNQQ</sequence>
<comment type="caution">
    <text evidence="1">The sequence shown here is derived from an EMBL/GenBank/DDBJ whole genome shotgun (WGS) entry which is preliminary data.</text>
</comment>
<accession>A0ACC2LDW1</accession>
<evidence type="ECO:0000313" key="1">
    <source>
        <dbReference type="EMBL" id="KAJ8631353.1"/>
    </source>
</evidence>
<dbReference type="EMBL" id="CM056815">
    <property type="protein sequence ID" value="KAJ8631353.1"/>
    <property type="molecule type" value="Genomic_DNA"/>
</dbReference>
<protein>
    <submittedName>
        <fullName evidence="1">Uncharacterized protein</fullName>
    </submittedName>
</protein>
<organism evidence="1 2">
    <name type="scientific">Persea americana</name>
    <name type="common">Avocado</name>
    <dbReference type="NCBI Taxonomy" id="3435"/>
    <lineage>
        <taxon>Eukaryota</taxon>
        <taxon>Viridiplantae</taxon>
        <taxon>Streptophyta</taxon>
        <taxon>Embryophyta</taxon>
        <taxon>Tracheophyta</taxon>
        <taxon>Spermatophyta</taxon>
        <taxon>Magnoliopsida</taxon>
        <taxon>Magnoliidae</taxon>
        <taxon>Laurales</taxon>
        <taxon>Lauraceae</taxon>
        <taxon>Persea</taxon>
    </lineage>
</organism>
<reference evidence="1 2" key="1">
    <citation type="journal article" date="2022" name="Hortic Res">
        <title>A haplotype resolved chromosomal level avocado genome allows analysis of novel avocado genes.</title>
        <authorList>
            <person name="Nath O."/>
            <person name="Fletcher S.J."/>
            <person name="Hayward A."/>
            <person name="Shaw L.M."/>
            <person name="Masouleh A.K."/>
            <person name="Furtado A."/>
            <person name="Henry R.J."/>
            <person name="Mitter N."/>
        </authorList>
    </citation>
    <scope>NUCLEOTIDE SEQUENCE [LARGE SCALE GENOMIC DNA]</scope>
    <source>
        <strain evidence="2">cv. Hass</strain>
    </source>
</reference>
<evidence type="ECO:0000313" key="2">
    <source>
        <dbReference type="Proteomes" id="UP001234297"/>
    </source>
</evidence>
<gene>
    <name evidence="1" type="ORF">MRB53_024676</name>
</gene>
<keyword evidence="2" id="KW-1185">Reference proteome</keyword>
<proteinExistence type="predicted"/>
<name>A0ACC2LDW1_PERAE</name>
<dbReference type="Proteomes" id="UP001234297">
    <property type="component" value="Chromosome 7"/>
</dbReference>